<protein>
    <submittedName>
        <fullName evidence="1">Fur-regulated basic protein FbpA</fullName>
    </submittedName>
</protein>
<evidence type="ECO:0000313" key="1">
    <source>
        <dbReference type="EMBL" id="PES87703.1"/>
    </source>
</evidence>
<reference evidence="1 2" key="1">
    <citation type="submission" date="2017-09" db="EMBL/GenBank/DDBJ databases">
        <title>Large-scale bioinformatics analysis of Bacillus genomes uncovers conserved roles of natural products in bacterial physiology.</title>
        <authorList>
            <consortium name="Agbiome Team Llc"/>
            <person name="Bleich R.M."/>
            <person name="Grubbs K.J."/>
            <person name="Santa Maria K.C."/>
            <person name="Allen S.E."/>
            <person name="Farag S."/>
            <person name="Shank E.A."/>
            <person name="Bowers A."/>
        </authorList>
    </citation>
    <scope>NUCLEOTIDE SEQUENCE [LARGE SCALE GENOMIC DNA]</scope>
    <source>
        <strain evidence="1 2">AFS002368</strain>
    </source>
</reference>
<accession>A0A2C1ELX4</accession>
<gene>
    <name evidence="1" type="ORF">CN491_26485</name>
</gene>
<proteinExistence type="predicted"/>
<dbReference type="AlphaFoldDB" id="A0A2C1ELX4"/>
<dbReference type="EMBL" id="NTZF01000049">
    <property type="protein sequence ID" value="PES87703.1"/>
    <property type="molecule type" value="Genomic_DNA"/>
</dbReference>
<organism evidence="1 2">
    <name type="scientific">Bacillus cereus</name>
    <dbReference type="NCBI Taxonomy" id="1396"/>
    <lineage>
        <taxon>Bacteria</taxon>
        <taxon>Bacillati</taxon>
        <taxon>Bacillota</taxon>
        <taxon>Bacilli</taxon>
        <taxon>Bacillales</taxon>
        <taxon>Bacillaceae</taxon>
        <taxon>Bacillus</taxon>
        <taxon>Bacillus cereus group</taxon>
    </lineage>
</organism>
<name>A0A2C1ELX4_BACCE</name>
<dbReference type="Proteomes" id="UP000220900">
    <property type="component" value="Unassembled WGS sequence"/>
</dbReference>
<evidence type="ECO:0000313" key="2">
    <source>
        <dbReference type="Proteomes" id="UP000220900"/>
    </source>
</evidence>
<comment type="caution">
    <text evidence="1">The sequence shown here is derived from an EMBL/GenBank/DDBJ whole genome shotgun (WGS) entry which is preliminary data.</text>
</comment>
<sequence length="62" mass="7260">MQKTQKARTTYLSCGKKKQRIISQPIDCGFYKDGRRQLYGLEPSGLEKHLKKIKKEQVILHI</sequence>